<organism evidence="2">
    <name type="scientific">uncultured Mycobacterium sp</name>
    <dbReference type="NCBI Taxonomy" id="171292"/>
    <lineage>
        <taxon>Bacteria</taxon>
        <taxon>Bacillati</taxon>
        <taxon>Actinomycetota</taxon>
        <taxon>Actinomycetes</taxon>
        <taxon>Mycobacteriales</taxon>
        <taxon>Mycobacteriaceae</taxon>
        <taxon>Mycobacterium</taxon>
        <taxon>environmental samples</taxon>
    </lineage>
</organism>
<dbReference type="InterPro" id="IPR017703">
    <property type="entry name" value="YgfZ/GCV_T_CS"/>
</dbReference>
<gene>
    <name evidence="2" type="ORF">MHPYR_130085</name>
</gene>
<sequence length="375" mass="39662">MSAVPAPVSSPDAGIVWHYGDPLGEQRSAANDAVVVDRSNRAVLTLTGADRRSWLHAISTQHVSEQPDGTFTENLSLDGQGRVEDHWVQTELDGVTYLDTEGSRGEPLLAYLRKMVFWSDVAPEAADLAVLSLLGPRLAEPAVLATLGLDELPAESAALPVVIDPRVASLQPAGGGGFLRRVPTEPGQIELDLVVPRAGAANWLARLERAGVRRAGVWAYEAQRVAAQRPRLGVDTDDRTIPHEAGWIGEPGQGAVHLDKGCYRGQETVARVHNLGKPPRMLVLVHLDGSGERPVTGDPLLAGGRVVGRLGTVVDHVDLGPIALALVKRGIPADTALTTGGEHQVAAEIDPDSLPPTDAVGAGRLAVERLRRGAV</sequence>
<name>A0A1Y5P0U6_9MYCO</name>
<dbReference type="InterPro" id="IPR027266">
    <property type="entry name" value="TrmE/GcvT-like"/>
</dbReference>
<dbReference type="PANTHER" id="PTHR22602">
    <property type="entry name" value="TRANSFERASE CAF17, MITOCHONDRIAL-RELATED"/>
    <property type="match status" value="1"/>
</dbReference>
<dbReference type="EMBL" id="FLQS01000005">
    <property type="protein sequence ID" value="SBS72297.1"/>
    <property type="molecule type" value="Genomic_DNA"/>
</dbReference>
<evidence type="ECO:0000313" key="2">
    <source>
        <dbReference type="EMBL" id="SBS72297.1"/>
    </source>
</evidence>
<dbReference type="PIRSF" id="PIRSF006487">
    <property type="entry name" value="GcvT"/>
    <property type="match status" value="1"/>
</dbReference>
<dbReference type="InterPro" id="IPR045179">
    <property type="entry name" value="YgfZ/GcvT"/>
</dbReference>
<dbReference type="NCBIfam" id="TIGR03317">
    <property type="entry name" value="ygfZ_signature"/>
    <property type="match status" value="1"/>
</dbReference>
<proteinExistence type="predicted"/>
<reference evidence="2" key="1">
    <citation type="submission" date="2016-03" db="EMBL/GenBank/DDBJ databases">
        <authorList>
            <person name="Ploux O."/>
        </authorList>
    </citation>
    <scope>NUCLEOTIDE SEQUENCE</scope>
    <source>
        <strain evidence="2">UC10</strain>
    </source>
</reference>
<dbReference type="PANTHER" id="PTHR22602:SF0">
    <property type="entry name" value="TRANSFERASE CAF17, MITOCHONDRIAL-RELATED"/>
    <property type="match status" value="1"/>
</dbReference>
<dbReference type="SUPFAM" id="SSF103025">
    <property type="entry name" value="Folate-binding domain"/>
    <property type="match status" value="1"/>
</dbReference>
<evidence type="ECO:0000256" key="1">
    <source>
        <dbReference type="ARBA" id="ARBA00022946"/>
    </source>
</evidence>
<dbReference type="AlphaFoldDB" id="A0A1Y5P0U6"/>
<dbReference type="GO" id="GO:0016226">
    <property type="term" value="P:iron-sulfur cluster assembly"/>
    <property type="evidence" value="ECO:0007669"/>
    <property type="project" value="TreeGrafter"/>
</dbReference>
<accession>A0A1Y5P0U6</accession>
<dbReference type="Gene3D" id="3.30.1360.120">
    <property type="entry name" value="Probable tRNA modification gtpase trme, domain 1"/>
    <property type="match status" value="1"/>
</dbReference>
<protein>
    <submittedName>
        <fullName evidence="2">Folate-binding protein YgfZ</fullName>
    </submittedName>
</protein>
<keyword evidence="1" id="KW-0809">Transit peptide</keyword>